<evidence type="ECO:0000256" key="1">
    <source>
        <dbReference type="PROSITE-ProRule" id="PRU00024"/>
    </source>
</evidence>
<dbReference type="SUPFAM" id="SSF69322">
    <property type="entry name" value="Tricorn protease domain 2"/>
    <property type="match status" value="1"/>
</dbReference>
<feature type="domain" description="B box-type" evidence="2">
    <location>
        <begin position="107"/>
        <end position="157"/>
    </location>
</feature>
<dbReference type="Gene3D" id="3.30.160.60">
    <property type="entry name" value="Classic Zinc Finger"/>
    <property type="match status" value="1"/>
</dbReference>
<reference evidence="3 4" key="1">
    <citation type="submission" date="2022-12" db="EMBL/GenBank/DDBJ databases">
        <title>Chromosome-level genome of Tegillarca granosa.</title>
        <authorList>
            <person name="Kim J."/>
        </authorList>
    </citation>
    <scope>NUCLEOTIDE SEQUENCE [LARGE SCALE GENOMIC DNA]</scope>
    <source>
        <strain evidence="3">Teg-2019</strain>
        <tissue evidence="3">Adductor muscle</tissue>
    </source>
</reference>
<accession>A0ABQ9F3B3</accession>
<dbReference type="Proteomes" id="UP001217089">
    <property type="component" value="Unassembled WGS sequence"/>
</dbReference>
<proteinExistence type="predicted"/>
<dbReference type="PANTHER" id="PTHR25462:SF296">
    <property type="entry name" value="MEIOTIC P26, ISOFORM F"/>
    <property type="match status" value="1"/>
</dbReference>
<gene>
    <name evidence="3" type="ORF">KUTeg_011406</name>
</gene>
<sequence length="255" mass="28240">MHSSTDKCGVDTSVYGGCFMSDNKLLLPLYDGQRLALFNSNGDLIKQSDQLSGRVYDVCMLDPSTVVVTRCIDKVIDYINIPTLTVNKTVSLGVTCYGITNQNKPKSKQKLCDPCKSTDDDVTAVSWCHDCNEALCQMCVNAHKKLKVSKDHNLKNIDELEDAPVITSVQSCENHKGKIVVAFCRDHNQSCCATCVAIHHRKCDHVTTLEEAANDILESKELLDLLERLKSTSDLNKDIVTTTMINVIEKPITVT</sequence>
<dbReference type="PROSITE" id="PS50119">
    <property type="entry name" value="ZF_BBOX"/>
    <property type="match status" value="2"/>
</dbReference>
<evidence type="ECO:0000313" key="4">
    <source>
        <dbReference type="Proteomes" id="UP001217089"/>
    </source>
</evidence>
<dbReference type="PANTHER" id="PTHR25462">
    <property type="entry name" value="BONUS, ISOFORM C-RELATED"/>
    <property type="match status" value="1"/>
</dbReference>
<feature type="domain" description="B box-type" evidence="2">
    <location>
        <begin position="167"/>
        <end position="205"/>
    </location>
</feature>
<organism evidence="3 4">
    <name type="scientific">Tegillarca granosa</name>
    <name type="common">Malaysian cockle</name>
    <name type="synonym">Anadara granosa</name>
    <dbReference type="NCBI Taxonomy" id="220873"/>
    <lineage>
        <taxon>Eukaryota</taxon>
        <taxon>Metazoa</taxon>
        <taxon>Spiralia</taxon>
        <taxon>Lophotrochozoa</taxon>
        <taxon>Mollusca</taxon>
        <taxon>Bivalvia</taxon>
        <taxon>Autobranchia</taxon>
        <taxon>Pteriomorphia</taxon>
        <taxon>Arcoida</taxon>
        <taxon>Arcoidea</taxon>
        <taxon>Arcidae</taxon>
        <taxon>Tegillarca</taxon>
    </lineage>
</organism>
<evidence type="ECO:0000259" key="2">
    <source>
        <dbReference type="PROSITE" id="PS50119"/>
    </source>
</evidence>
<keyword evidence="1" id="KW-0863">Zinc-finger</keyword>
<dbReference type="EMBL" id="JARBDR010000604">
    <property type="protein sequence ID" value="KAJ8311041.1"/>
    <property type="molecule type" value="Genomic_DNA"/>
</dbReference>
<dbReference type="Gene3D" id="4.10.830.40">
    <property type="match status" value="1"/>
</dbReference>
<evidence type="ECO:0000313" key="3">
    <source>
        <dbReference type="EMBL" id="KAJ8311041.1"/>
    </source>
</evidence>
<dbReference type="SMART" id="SM00336">
    <property type="entry name" value="BBOX"/>
    <property type="match status" value="2"/>
</dbReference>
<comment type="caution">
    <text evidence="3">The sequence shown here is derived from an EMBL/GenBank/DDBJ whole genome shotgun (WGS) entry which is preliminary data.</text>
</comment>
<dbReference type="SUPFAM" id="SSF57845">
    <property type="entry name" value="B-box zinc-binding domain"/>
    <property type="match status" value="1"/>
</dbReference>
<keyword evidence="4" id="KW-1185">Reference proteome</keyword>
<protein>
    <recommendedName>
        <fullName evidence="2">B box-type domain-containing protein</fullName>
    </recommendedName>
</protein>
<dbReference type="InterPro" id="IPR000315">
    <property type="entry name" value="Znf_B-box"/>
</dbReference>
<keyword evidence="1" id="KW-0479">Metal-binding</keyword>
<dbReference type="InterPro" id="IPR047153">
    <property type="entry name" value="TRIM45/56/19-like"/>
</dbReference>
<name>A0ABQ9F3B3_TEGGR</name>
<keyword evidence="1" id="KW-0862">Zinc</keyword>